<dbReference type="AlphaFoldDB" id="A0A8H3J0X3"/>
<evidence type="ECO:0000256" key="4">
    <source>
        <dbReference type="ARBA" id="ARBA00023136"/>
    </source>
</evidence>
<name>A0A8H3J0X3_9LECA</name>
<feature type="compositionally biased region" description="Basic and acidic residues" evidence="6">
    <location>
        <begin position="332"/>
        <end position="341"/>
    </location>
</feature>
<dbReference type="Pfam" id="PF20684">
    <property type="entry name" value="Fung_rhodopsin"/>
    <property type="match status" value="1"/>
</dbReference>
<evidence type="ECO:0000313" key="9">
    <source>
        <dbReference type="EMBL" id="CAF9938664.1"/>
    </source>
</evidence>
<organism evidence="9 10">
    <name type="scientific">Imshaugia aleurites</name>
    <dbReference type="NCBI Taxonomy" id="172621"/>
    <lineage>
        <taxon>Eukaryota</taxon>
        <taxon>Fungi</taxon>
        <taxon>Dikarya</taxon>
        <taxon>Ascomycota</taxon>
        <taxon>Pezizomycotina</taxon>
        <taxon>Lecanoromycetes</taxon>
        <taxon>OSLEUM clade</taxon>
        <taxon>Lecanoromycetidae</taxon>
        <taxon>Lecanorales</taxon>
        <taxon>Lecanorineae</taxon>
        <taxon>Parmeliaceae</taxon>
        <taxon>Imshaugia</taxon>
    </lineage>
</organism>
<feature type="domain" description="Rhodopsin" evidence="8">
    <location>
        <begin position="41"/>
        <end position="284"/>
    </location>
</feature>
<keyword evidence="4 7" id="KW-0472">Membrane</keyword>
<feature type="transmembrane region" description="Helical" evidence="7">
    <location>
        <begin position="57"/>
        <end position="76"/>
    </location>
</feature>
<evidence type="ECO:0000256" key="7">
    <source>
        <dbReference type="SAM" id="Phobius"/>
    </source>
</evidence>
<evidence type="ECO:0000256" key="5">
    <source>
        <dbReference type="ARBA" id="ARBA00038359"/>
    </source>
</evidence>
<dbReference type="PANTHER" id="PTHR33048:SF47">
    <property type="entry name" value="INTEGRAL MEMBRANE PROTEIN-RELATED"/>
    <property type="match status" value="1"/>
</dbReference>
<evidence type="ECO:0000256" key="3">
    <source>
        <dbReference type="ARBA" id="ARBA00022989"/>
    </source>
</evidence>
<dbReference type="GO" id="GO:0016020">
    <property type="term" value="C:membrane"/>
    <property type="evidence" value="ECO:0007669"/>
    <property type="project" value="UniProtKB-SubCell"/>
</dbReference>
<keyword evidence="3 7" id="KW-1133">Transmembrane helix</keyword>
<feature type="transmembrane region" description="Helical" evidence="7">
    <location>
        <begin position="221"/>
        <end position="243"/>
    </location>
</feature>
<dbReference type="OrthoDB" id="10017208at2759"/>
<evidence type="ECO:0000256" key="6">
    <source>
        <dbReference type="SAM" id="MobiDB-lite"/>
    </source>
</evidence>
<reference evidence="9" key="1">
    <citation type="submission" date="2021-03" db="EMBL/GenBank/DDBJ databases">
        <authorList>
            <person name="Tagirdzhanova G."/>
        </authorList>
    </citation>
    <scope>NUCLEOTIDE SEQUENCE</scope>
</reference>
<feature type="transmembrane region" description="Helical" evidence="7">
    <location>
        <begin position="142"/>
        <end position="167"/>
    </location>
</feature>
<evidence type="ECO:0000259" key="8">
    <source>
        <dbReference type="Pfam" id="PF20684"/>
    </source>
</evidence>
<gene>
    <name evidence="9" type="ORF">IMSHALPRED_001044</name>
</gene>
<evidence type="ECO:0000256" key="2">
    <source>
        <dbReference type="ARBA" id="ARBA00022692"/>
    </source>
</evidence>
<feature type="transmembrane region" description="Helical" evidence="7">
    <location>
        <begin position="110"/>
        <end position="130"/>
    </location>
</feature>
<comment type="subcellular location">
    <subcellularLocation>
        <location evidence="1">Membrane</location>
        <topology evidence="1">Multi-pass membrane protein</topology>
    </subcellularLocation>
</comment>
<comment type="similarity">
    <text evidence="5">Belongs to the SAT4 family.</text>
</comment>
<evidence type="ECO:0000256" key="1">
    <source>
        <dbReference type="ARBA" id="ARBA00004141"/>
    </source>
</evidence>
<dbReference type="InterPro" id="IPR049326">
    <property type="entry name" value="Rhodopsin_dom_fungi"/>
</dbReference>
<feature type="region of interest" description="Disordered" evidence="6">
    <location>
        <begin position="311"/>
        <end position="353"/>
    </location>
</feature>
<feature type="transmembrane region" description="Helical" evidence="7">
    <location>
        <begin position="24"/>
        <end position="45"/>
    </location>
</feature>
<feature type="transmembrane region" description="Helical" evidence="7">
    <location>
        <begin position="187"/>
        <end position="209"/>
    </location>
</feature>
<dbReference type="PANTHER" id="PTHR33048">
    <property type="entry name" value="PTH11-LIKE INTEGRAL MEMBRANE PROTEIN (AFU_ORTHOLOGUE AFUA_5G11245)"/>
    <property type="match status" value="1"/>
</dbReference>
<accession>A0A8H3J0X3</accession>
<dbReference type="EMBL" id="CAJPDT010000110">
    <property type="protein sequence ID" value="CAF9938664.1"/>
    <property type="molecule type" value="Genomic_DNA"/>
</dbReference>
<keyword evidence="2 7" id="KW-0812">Transmembrane</keyword>
<sequence>MVFLDTPPIDKPGFDLYADQRGRIVGSLAAIITLSIIFVFLRLLSRKLSRAGYWWDDLLAVIALAFSLVCCIIWLIELRNGFGRHIYIWGPAVGAEKARRWLVGLYVFEIFFHTATTMSKFAVLAFYYRIFPILGFRRLVKWVAVLSLVYLIAINLSIIFQCQPIHYAWDRFDETSADGHCFNVDDFFIGSGSANVAINTLIFVLPMPLLWRLRTTFKQQIILTALFTLAGFVVLVSIIWVIVLSRIVQTDVTWNFIDGSIWSALEPNMAIICACIPSLRPLVSVFGQGFVNAPLVRNALHSSVGASSRRMWESGKSRPSDGTFSQLDEPDDLRPLGHDVSVRGGRVNETQPEIETMEMPEQGIKVQTEVILSTSDRLHYNDRLF</sequence>
<proteinExistence type="inferred from homology"/>
<comment type="caution">
    <text evidence="9">The sequence shown here is derived from an EMBL/GenBank/DDBJ whole genome shotgun (WGS) entry which is preliminary data.</text>
</comment>
<dbReference type="Proteomes" id="UP000664534">
    <property type="component" value="Unassembled WGS sequence"/>
</dbReference>
<keyword evidence="10" id="KW-1185">Reference proteome</keyword>
<dbReference type="InterPro" id="IPR052337">
    <property type="entry name" value="SAT4-like"/>
</dbReference>
<protein>
    <recommendedName>
        <fullName evidence="8">Rhodopsin domain-containing protein</fullName>
    </recommendedName>
</protein>
<evidence type="ECO:0000313" key="10">
    <source>
        <dbReference type="Proteomes" id="UP000664534"/>
    </source>
</evidence>